<dbReference type="AlphaFoldDB" id="A0A241Q142"/>
<evidence type="ECO:0000256" key="3">
    <source>
        <dbReference type="PIRSR" id="PIRSR016184-1"/>
    </source>
</evidence>
<name>A0A241Q142_FUSNP</name>
<keyword evidence="2" id="KW-0413">Isomerase</keyword>
<dbReference type="EMBL" id="CP022123">
    <property type="protein sequence ID" value="ASG28533.1"/>
    <property type="molecule type" value="Genomic_DNA"/>
</dbReference>
<dbReference type="GO" id="GO:0005737">
    <property type="term" value="C:cytoplasm"/>
    <property type="evidence" value="ECO:0007669"/>
    <property type="project" value="TreeGrafter"/>
</dbReference>
<proteinExistence type="inferred from homology"/>
<gene>
    <name evidence="4" type="ORF">CBG61_06075</name>
</gene>
<comment type="similarity">
    <text evidence="1">Belongs to the PhzF family.</text>
</comment>
<dbReference type="GO" id="GO:0016853">
    <property type="term" value="F:isomerase activity"/>
    <property type="evidence" value="ECO:0007669"/>
    <property type="project" value="UniProtKB-KW"/>
</dbReference>
<evidence type="ECO:0000313" key="4">
    <source>
        <dbReference type="EMBL" id="ASG28533.1"/>
    </source>
</evidence>
<dbReference type="Pfam" id="PF02567">
    <property type="entry name" value="PhzC-PhzF"/>
    <property type="match status" value="1"/>
</dbReference>
<accession>A0A241Q142</accession>
<feature type="active site" evidence="3">
    <location>
        <position position="54"/>
    </location>
</feature>
<dbReference type="PIRSF" id="PIRSF016184">
    <property type="entry name" value="PhzC_PhzF"/>
    <property type="match status" value="1"/>
</dbReference>
<dbReference type="NCBIfam" id="TIGR00654">
    <property type="entry name" value="PhzF_family"/>
    <property type="match status" value="1"/>
</dbReference>
<evidence type="ECO:0000256" key="2">
    <source>
        <dbReference type="ARBA" id="ARBA00023235"/>
    </source>
</evidence>
<evidence type="ECO:0000256" key="1">
    <source>
        <dbReference type="ARBA" id="ARBA00008270"/>
    </source>
</evidence>
<dbReference type="SUPFAM" id="SSF54506">
    <property type="entry name" value="Diaminopimelate epimerase-like"/>
    <property type="match status" value="1"/>
</dbReference>
<reference evidence="4 5" key="1">
    <citation type="submission" date="2017-06" db="EMBL/GenBank/DDBJ databases">
        <title>Genome sequencing of Fusobacterium nucleatum subsp. polymorphum KCOM 1275 (=ChDC F310).</title>
        <authorList>
            <person name="Kook J.-K."/>
            <person name="Park S.-N."/>
            <person name="Lim Y.K."/>
            <person name="Roh H."/>
        </authorList>
    </citation>
    <scope>NUCLEOTIDE SEQUENCE [LARGE SCALE GENOMIC DNA]</scope>
    <source>
        <strain evidence="4 5">KCOM 1275</strain>
    </source>
</reference>
<organism evidence="4 5">
    <name type="scientific">Fusobacterium nucleatum subsp. polymorphum</name>
    <name type="common">Fusobacterium polymorphum</name>
    <dbReference type="NCBI Taxonomy" id="76857"/>
    <lineage>
        <taxon>Bacteria</taxon>
        <taxon>Fusobacteriati</taxon>
        <taxon>Fusobacteriota</taxon>
        <taxon>Fusobacteriia</taxon>
        <taxon>Fusobacteriales</taxon>
        <taxon>Fusobacteriaceae</taxon>
        <taxon>Fusobacterium</taxon>
    </lineage>
</organism>
<dbReference type="Proteomes" id="UP000197638">
    <property type="component" value="Chromosome"/>
</dbReference>
<dbReference type="Gene3D" id="3.10.310.10">
    <property type="entry name" value="Diaminopimelate Epimerase, Chain A, domain 1"/>
    <property type="match status" value="2"/>
</dbReference>
<dbReference type="PANTHER" id="PTHR13774">
    <property type="entry name" value="PHENAZINE BIOSYNTHESIS PROTEIN"/>
    <property type="match status" value="1"/>
</dbReference>
<protein>
    <submittedName>
        <fullName evidence="4">Phenazine biosynthesis protein PhzF</fullName>
    </submittedName>
</protein>
<dbReference type="InterPro" id="IPR003719">
    <property type="entry name" value="Phenazine_PhzF-like"/>
</dbReference>
<sequence length="294" mass="33282">MKKGVDFMRIFVCDAFSFEIFKGNQAGVVILEEKEDYPTETLMKNIAAELKHSETAFVKKIDNKKFKIRYFTPIEEVELCGHATISVFSVLRELKLIFSGKYIAETLAGSLEIIVDKDFIWMDMSSPKIEYIFNLDEIKEIYSAFNIDTVQATKNLIPKIVNTGLSDIIIPIEDKNILDSFVMNKEKVIKLSKKYKVVGAHLFTLDKDKKVTAFCRNIAPLVGIDEECATGTSNGALTHYLKDYNIISNKDINTFIQGETMGRASTILSRYKEDGRTIQVGGNAVISFECKIYE</sequence>
<evidence type="ECO:0000313" key="5">
    <source>
        <dbReference type="Proteomes" id="UP000197638"/>
    </source>
</evidence>
<dbReference type="PANTHER" id="PTHR13774:SF39">
    <property type="entry name" value="BIOSYNTHESIS PROTEIN, PUTATIVE-RELATED"/>
    <property type="match status" value="1"/>
</dbReference>